<dbReference type="GO" id="GO:0006596">
    <property type="term" value="P:polyamine biosynthetic process"/>
    <property type="evidence" value="ECO:0007669"/>
    <property type="project" value="UniProtKB-KW"/>
</dbReference>
<dbReference type="CDD" id="cd02440">
    <property type="entry name" value="AdoMet_MTases"/>
    <property type="match status" value="1"/>
</dbReference>
<feature type="transmembrane region" description="Helical" evidence="2">
    <location>
        <begin position="406"/>
        <end position="425"/>
    </location>
</feature>
<keyword evidence="1" id="KW-0620">Polyamine biosynthesis</keyword>
<evidence type="ECO:0000256" key="2">
    <source>
        <dbReference type="SAM" id="Phobius"/>
    </source>
</evidence>
<feature type="transmembrane region" description="Helical" evidence="2">
    <location>
        <begin position="170"/>
        <end position="191"/>
    </location>
</feature>
<proteinExistence type="predicted"/>
<keyword evidence="2" id="KW-0472">Membrane</keyword>
<feature type="transmembrane region" description="Helical" evidence="2">
    <location>
        <begin position="385"/>
        <end position="401"/>
    </location>
</feature>
<feature type="transmembrane region" description="Helical" evidence="2">
    <location>
        <begin position="357"/>
        <end position="379"/>
    </location>
</feature>
<feature type="transmembrane region" description="Helical" evidence="2">
    <location>
        <begin position="220"/>
        <end position="239"/>
    </location>
</feature>
<feature type="transmembrane region" description="Helical" evidence="2">
    <location>
        <begin position="68"/>
        <end position="87"/>
    </location>
</feature>
<dbReference type="PANTHER" id="PTHR43317">
    <property type="entry name" value="THERMOSPERMINE SYNTHASE ACAULIS5"/>
    <property type="match status" value="1"/>
</dbReference>
<organism evidence="3 4">
    <name type="scientific">Ferrovum myxofaciens</name>
    <dbReference type="NCBI Taxonomy" id="416213"/>
    <lineage>
        <taxon>Bacteria</taxon>
        <taxon>Pseudomonadati</taxon>
        <taxon>Pseudomonadota</taxon>
        <taxon>Betaproteobacteria</taxon>
        <taxon>Ferrovales</taxon>
        <taxon>Ferrovaceae</taxon>
        <taxon>Ferrovum</taxon>
    </lineage>
</organism>
<evidence type="ECO:0000256" key="1">
    <source>
        <dbReference type="ARBA" id="ARBA00023115"/>
    </source>
</evidence>
<dbReference type="STRING" id="1789004.FEMY_09290"/>
<dbReference type="NCBIfam" id="NF037959">
    <property type="entry name" value="MFS_SpdSyn"/>
    <property type="match status" value="1"/>
</dbReference>
<dbReference type="EC" id="2.5.1.16" evidence="3"/>
<feature type="transmembrane region" description="Helical" evidence="2">
    <location>
        <begin position="251"/>
        <end position="272"/>
    </location>
</feature>
<feature type="transmembrane region" description="Helical" evidence="2">
    <location>
        <begin position="35"/>
        <end position="56"/>
    </location>
</feature>
<keyword evidence="4" id="KW-1185">Reference proteome</keyword>
<feature type="transmembrane region" description="Helical" evidence="2">
    <location>
        <begin position="145"/>
        <end position="164"/>
    </location>
</feature>
<evidence type="ECO:0000313" key="3">
    <source>
        <dbReference type="EMBL" id="KXW58530.1"/>
    </source>
</evidence>
<feature type="transmembrane region" description="Helical" evidence="2">
    <location>
        <begin position="284"/>
        <end position="307"/>
    </location>
</feature>
<keyword evidence="3" id="KW-0808">Transferase</keyword>
<dbReference type="Proteomes" id="UP000075653">
    <property type="component" value="Unassembled WGS sequence"/>
</dbReference>
<keyword evidence="2" id="KW-1133">Transmembrane helix</keyword>
<evidence type="ECO:0000313" key="4">
    <source>
        <dbReference type="Proteomes" id="UP000075653"/>
    </source>
</evidence>
<dbReference type="PATRIC" id="fig|1789004.3.peg.944"/>
<gene>
    <name evidence="3" type="primary">speE_1</name>
    <name evidence="3" type="ORF">FEMY_09290</name>
</gene>
<dbReference type="PANTHER" id="PTHR43317:SF1">
    <property type="entry name" value="THERMOSPERMINE SYNTHASE ACAULIS5"/>
    <property type="match status" value="1"/>
</dbReference>
<feature type="transmembrane region" description="Helical" evidence="2">
    <location>
        <begin position="107"/>
        <end position="133"/>
    </location>
</feature>
<dbReference type="AlphaFoldDB" id="A0A149VZ79"/>
<name>A0A149VZ79_9PROT</name>
<dbReference type="Pfam" id="PF01564">
    <property type="entry name" value="Spermine_synth"/>
    <property type="match status" value="1"/>
</dbReference>
<feature type="transmembrane region" description="Helical" evidence="2">
    <location>
        <begin position="319"/>
        <end position="345"/>
    </location>
</feature>
<reference evidence="3 4" key="1">
    <citation type="submission" date="2016-01" db="EMBL/GenBank/DDBJ databases">
        <title>Genome sequence of the acidophilic iron oxidising Ferrovum strain Z-31.</title>
        <authorList>
            <person name="Poehlein A."/>
            <person name="Ullrich S.R."/>
            <person name="Schloemann M."/>
            <person name="Muehling M."/>
            <person name="Daniel R."/>
        </authorList>
    </citation>
    <scope>NUCLEOTIDE SEQUENCE [LARGE SCALE GENOMIC DNA]</scope>
    <source>
        <strain evidence="3 4">Z-31</strain>
    </source>
</reference>
<dbReference type="InterPro" id="IPR029063">
    <property type="entry name" value="SAM-dependent_MTases_sf"/>
</dbReference>
<protein>
    <submittedName>
        <fullName evidence="3">Spermidine synthase</fullName>
        <ecNumber evidence="3">2.5.1.16</ecNumber>
    </submittedName>
</protein>
<keyword evidence="2" id="KW-0812">Transmembrane</keyword>
<dbReference type="Gene3D" id="3.40.50.150">
    <property type="entry name" value="Vaccinia Virus protein VP39"/>
    <property type="match status" value="1"/>
</dbReference>
<dbReference type="GO" id="GO:0004766">
    <property type="term" value="F:spermidine synthase activity"/>
    <property type="evidence" value="ECO:0007669"/>
    <property type="project" value="UniProtKB-EC"/>
</dbReference>
<sequence length="873" mass="95793">MNSFLIPALYGLSGLVGLAYEVLWVRMVTLQFGLSVFGVVITVAAFMAGLGLGALALSGYTFRRPLRLLAFLEVSVALFSALLPFLAPLEERALWAGFSHQGALNWHLGLALVSFLLLTLPAVALGAGFPLVLSLGQHVSGRLGLLYGVNTLGAVLGALLPLVLLPMFGWVHALRGVALLGAALGVGWWILDRYAGTLTSVQDQGSTAPTDKSGRTDSMLLLFYGILGMASLSLEVAWTRLFGLLFLRTEYVLALILASFLVGIGLGSLVATRWQSTLRRFKTAFPWMAAGGVLAGLAVLPVVAGWVEHPLGQTLTQALLLQGLILTLLTFPVTFVLGLWLPLLSEEQGSLRTGVKLYGANSLGGALGALLTGFVWLPWLGTTGTLVWSAFLILGASLTWTRPWTLLQGGLMVGFVGLGAGLWTFPPAQKLLPETLAGSRDIYRYEDAVAMTQVVEQPDGQRILLTDLQRHDASSDPTAAFVQRNQGRLALLLQGQPQRVLFLGLGTGLSLAGSSAYPNVRRVAVELSQGSIEAARRYFTPVDGPILSETELIQDDARHFMSSTENHYDVIVGDLYHPDLAGVGALLSLEQFERVRDHLSARGVFVQWLALNQFDPAALQVELRTFRRVFPDAYLFLDGMHLALVGFRQTWAGWSLVEAGQERLGPDQRFEATGGEGVMTWMGRYWGKIPDTPGPVQKEWAPVIDFSLPRLKYSGSALDATLAALWHQRPSLEQAEQDLNLPERQRPEFASAWHATQYLVQSWQDRMTGRDGEAERLIRLAFEANPRDRWVGYALADEVLAQLTRAPLSAAQKEVVLDKLALRFPWHVEVQRALWKIQRERHEFAEAEKTRLNLLQEAPLDREARMAKNESFQ</sequence>
<dbReference type="SUPFAM" id="SSF53335">
    <property type="entry name" value="S-adenosyl-L-methionine-dependent methyltransferases"/>
    <property type="match status" value="1"/>
</dbReference>
<dbReference type="EMBL" id="LRRD01000013">
    <property type="protein sequence ID" value="KXW58530.1"/>
    <property type="molecule type" value="Genomic_DNA"/>
</dbReference>
<accession>A0A149VZ79</accession>
<comment type="caution">
    <text evidence="3">The sequence shown here is derived from an EMBL/GenBank/DDBJ whole genome shotgun (WGS) entry which is preliminary data.</text>
</comment>